<dbReference type="RefSeq" id="XP_068346061.1">
    <property type="nucleotide sequence ID" value="XM_068513380.1"/>
</dbReference>
<gene>
    <name evidence="1" type="ORF">TRFO_40731</name>
</gene>
<reference evidence="1" key="1">
    <citation type="submission" date="2016-10" db="EMBL/GenBank/DDBJ databases">
        <authorList>
            <person name="Benchimol M."/>
            <person name="Almeida L.G."/>
            <person name="Vasconcelos A.T."/>
            <person name="Perreira-Neves A."/>
            <person name="Rosa I.A."/>
            <person name="Tasca T."/>
            <person name="Bogo M.R."/>
            <person name="de Souza W."/>
        </authorList>
    </citation>
    <scope>NUCLEOTIDE SEQUENCE [LARGE SCALE GENOMIC DNA]</scope>
    <source>
        <strain evidence="1">K</strain>
    </source>
</reference>
<dbReference type="EMBL" id="MLAK01001451">
    <property type="protein sequence ID" value="OHS92924.1"/>
    <property type="molecule type" value="Genomic_DNA"/>
</dbReference>
<dbReference type="VEuPathDB" id="TrichDB:TRFO_40731"/>
<protein>
    <recommendedName>
        <fullName evidence="3">F5/8 type C domain-containing protein</fullName>
    </recommendedName>
</protein>
<dbReference type="Gene3D" id="2.60.120.260">
    <property type="entry name" value="Galactose-binding domain-like"/>
    <property type="match status" value="1"/>
</dbReference>
<proteinExistence type="predicted"/>
<evidence type="ECO:0000313" key="2">
    <source>
        <dbReference type="Proteomes" id="UP000179807"/>
    </source>
</evidence>
<dbReference type="InterPro" id="IPR008979">
    <property type="entry name" value="Galactose-bd-like_sf"/>
</dbReference>
<dbReference type="GeneID" id="94848084"/>
<organism evidence="1 2">
    <name type="scientific">Tritrichomonas foetus</name>
    <dbReference type="NCBI Taxonomy" id="1144522"/>
    <lineage>
        <taxon>Eukaryota</taxon>
        <taxon>Metamonada</taxon>
        <taxon>Parabasalia</taxon>
        <taxon>Tritrichomonadida</taxon>
        <taxon>Tritrichomonadidae</taxon>
        <taxon>Tritrichomonas</taxon>
    </lineage>
</organism>
<dbReference type="SUPFAM" id="SSF49785">
    <property type="entry name" value="Galactose-binding domain-like"/>
    <property type="match status" value="1"/>
</dbReference>
<dbReference type="OrthoDB" id="10266865at2759"/>
<accession>A0A1J4J6W6</accession>
<dbReference type="AlphaFoldDB" id="A0A1J4J6W6"/>
<comment type="caution">
    <text evidence="1">The sequence shown here is derived from an EMBL/GenBank/DDBJ whole genome shotgun (WGS) entry which is preliminary data.</text>
</comment>
<sequence length="478" mass="56344">MINIFLSSQGFANIHSCAHDSTEFEFILYSNESKSIFKVPRYFAEFISPNVSRILLTDSTINSYKIELNNDKYTLNKNDSSDNINNNKSYQTFQKIYDCDDNFECEYDCDNNDQLIIKYSQTFKKFLDILKGNPFKCKENEYQLAYEIAQKLGNREIIHLLTDELEKQINDENVIKRIISKRLKKQNFDLEVKYLASNLYNFNVERLKLLDYETLNLILDSPYLKIKNEESLFDMIFDLTYEIPLAFNLFEYIQFEYLSPEKMNEFVSNFDSEDITGSIWKKICYRLTETTIRQSNDRRFTENPRYLRMRHDCLFNGVNTFDGIFQYLNRLCNGNSHKKSLITISSSGDYSVQSYQVINKDWNSSWSTKNIEGSWWKVDFKNRNVSLCAYSIKTGFGGVGSPHLRNWRMEGSVDDVVWEVIDDKKLNNDLDGPCYSHTWECTKSPPYRFIRLLGTGPNHYNNNQVFFSSIEFFGTVYE</sequence>
<name>A0A1J4J6W6_9EUKA</name>
<keyword evidence="2" id="KW-1185">Reference proteome</keyword>
<evidence type="ECO:0008006" key="3">
    <source>
        <dbReference type="Google" id="ProtNLM"/>
    </source>
</evidence>
<dbReference type="Proteomes" id="UP000179807">
    <property type="component" value="Unassembled WGS sequence"/>
</dbReference>
<evidence type="ECO:0000313" key="1">
    <source>
        <dbReference type="EMBL" id="OHS92924.1"/>
    </source>
</evidence>